<organism evidence="2 3">
    <name type="scientific">Microbacterium allomyrinae</name>
    <dbReference type="NCBI Taxonomy" id="2830666"/>
    <lineage>
        <taxon>Bacteria</taxon>
        <taxon>Bacillati</taxon>
        <taxon>Actinomycetota</taxon>
        <taxon>Actinomycetes</taxon>
        <taxon>Micrococcales</taxon>
        <taxon>Microbacteriaceae</taxon>
        <taxon>Microbacterium</taxon>
    </lineage>
</organism>
<evidence type="ECO:0000313" key="2">
    <source>
        <dbReference type="EMBL" id="MCC2032773.1"/>
    </source>
</evidence>
<evidence type="ECO:0000256" key="1">
    <source>
        <dbReference type="SAM" id="SignalP"/>
    </source>
</evidence>
<accession>A0A9X1S477</accession>
<comment type="caution">
    <text evidence="2">The sequence shown here is derived from an EMBL/GenBank/DDBJ whole genome shotgun (WGS) entry which is preliminary data.</text>
</comment>
<dbReference type="AlphaFoldDB" id="A0A9X1S477"/>
<keyword evidence="1" id="KW-0732">Signal</keyword>
<sequence length="318" mass="30474">MRLALIGVATAFAWIVLVMLFGLGAGNAHADDADEKGLLGAAATLVDRTASAVTGAVTSTATTVTTGVADVVDSVVTVAPEPVQAPVREVVQTTSTAVSAVTAPVAEVASSGIVGAVTAPVVDLATQMPVVGGVVSAVGLDDAVDDLAGTVDETLGAVAGVVDDAGSSIGRPPVAEGPRLPGAPVLPAIPGPWDETGTAVTAAAALSTNIPGLAADALAGWTAASLRFAALAPYSAALKAITASADAFAPAAAGGAFGSAGGLCLPTSSTGSAGAGPGAWALVALDPLAAHRAWVHRAGPEDEHAPAAPVGPTDVSPD</sequence>
<dbReference type="EMBL" id="JAGTTN010000003">
    <property type="protein sequence ID" value="MCC2032773.1"/>
    <property type="molecule type" value="Genomic_DNA"/>
</dbReference>
<evidence type="ECO:0008006" key="4">
    <source>
        <dbReference type="Google" id="ProtNLM"/>
    </source>
</evidence>
<reference evidence="2" key="1">
    <citation type="submission" date="2021-04" db="EMBL/GenBank/DDBJ databases">
        <title>Microbacterium tenobrionis sp. nov. and Microbacterium allomyrinae sp. nov., isolated from larvae of Tenobrio molitor and Allomyrina dichotoma, respectively.</title>
        <authorList>
            <person name="Lee S.D."/>
        </authorList>
    </citation>
    <scope>NUCLEOTIDE SEQUENCE</scope>
    <source>
        <strain evidence="2">BWT-G7</strain>
    </source>
</reference>
<evidence type="ECO:0000313" key="3">
    <source>
        <dbReference type="Proteomes" id="UP001139354"/>
    </source>
</evidence>
<name>A0A9X1S477_9MICO</name>
<dbReference type="Proteomes" id="UP001139354">
    <property type="component" value="Unassembled WGS sequence"/>
</dbReference>
<feature type="signal peptide" evidence="1">
    <location>
        <begin position="1"/>
        <end position="30"/>
    </location>
</feature>
<protein>
    <recommendedName>
        <fullName evidence="4">DUF4439 domain-containing protein</fullName>
    </recommendedName>
</protein>
<keyword evidence="3" id="KW-1185">Reference proteome</keyword>
<proteinExistence type="predicted"/>
<gene>
    <name evidence="2" type="ORF">KEC57_11335</name>
</gene>
<feature type="chain" id="PRO_5040937468" description="DUF4439 domain-containing protein" evidence="1">
    <location>
        <begin position="31"/>
        <end position="318"/>
    </location>
</feature>